<sequence length="115" mass="12800">MSLVLNSVRELDLHLNALVSVIRLDSRNPPIFPSFYPPLNQSSRQSSRPLKPGPVSLNPLSTTALSSFQPAYSPQGDPRRAKNLITDCFFLAKLDSRACFLPASIYQPLTRFVAR</sequence>
<feature type="region of interest" description="Disordered" evidence="1">
    <location>
        <begin position="37"/>
        <end position="57"/>
    </location>
</feature>
<dbReference type="Proteomes" id="UP000325313">
    <property type="component" value="Unassembled WGS sequence"/>
</dbReference>
<evidence type="ECO:0000313" key="2">
    <source>
        <dbReference type="EMBL" id="KAA1137719.1"/>
    </source>
</evidence>
<name>A0A5B0SK23_PUCGR</name>
<proteinExistence type="predicted"/>
<dbReference type="EMBL" id="VDEP01000005">
    <property type="protein sequence ID" value="KAA1137719.1"/>
    <property type="molecule type" value="Genomic_DNA"/>
</dbReference>
<evidence type="ECO:0000256" key="1">
    <source>
        <dbReference type="SAM" id="MobiDB-lite"/>
    </source>
</evidence>
<gene>
    <name evidence="2" type="ORF">PGTUg99_005015</name>
</gene>
<dbReference type="AlphaFoldDB" id="A0A5B0SK23"/>
<protein>
    <submittedName>
        <fullName evidence="2">Uncharacterized protein</fullName>
    </submittedName>
</protein>
<feature type="compositionally biased region" description="Polar residues" evidence="1">
    <location>
        <begin position="39"/>
        <end position="48"/>
    </location>
</feature>
<reference evidence="2 3" key="1">
    <citation type="submission" date="2019-05" db="EMBL/GenBank/DDBJ databases">
        <title>Emergence of the Ug99 lineage of the wheat stem rust pathogen through somatic hybridization.</title>
        <authorList>
            <person name="Li F."/>
            <person name="Upadhyaya N.M."/>
            <person name="Sperschneider J."/>
            <person name="Matny O."/>
            <person name="Nguyen-Phuc H."/>
            <person name="Mago R."/>
            <person name="Raley C."/>
            <person name="Miller M.E."/>
            <person name="Silverstein K.A.T."/>
            <person name="Henningsen E."/>
            <person name="Hirsch C.D."/>
            <person name="Visser B."/>
            <person name="Pretorius Z.A."/>
            <person name="Steffenson B.J."/>
            <person name="Schwessinger B."/>
            <person name="Dodds P.N."/>
            <person name="Figueroa M."/>
        </authorList>
    </citation>
    <scope>NUCLEOTIDE SEQUENCE [LARGE SCALE GENOMIC DNA]</scope>
    <source>
        <strain evidence="2 3">Ug99</strain>
    </source>
</reference>
<evidence type="ECO:0000313" key="3">
    <source>
        <dbReference type="Proteomes" id="UP000325313"/>
    </source>
</evidence>
<accession>A0A5B0SK23</accession>
<organism evidence="2 3">
    <name type="scientific">Puccinia graminis f. sp. tritici</name>
    <dbReference type="NCBI Taxonomy" id="56615"/>
    <lineage>
        <taxon>Eukaryota</taxon>
        <taxon>Fungi</taxon>
        <taxon>Dikarya</taxon>
        <taxon>Basidiomycota</taxon>
        <taxon>Pucciniomycotina</taxon>
        <taxon>Pucciniomycetes</taxon>
        <taxon>Pucciniales</taxon>
        <taxon>Pucciniaceae</taxon>
        <taxon>Puccinia</taxon>
    </lineage>
</organism>
<comment type="caution">
    <text evidence="2">The sequence shown here is derived from an EMBL/GenBank/DDBJ whole genome shotgun (WGS) entry which is preliminary data.</text>
</comment>